<protein>
    <submittedName>
        <fullName evidence="2">Uncharacterized protein</fullName>
    </submittedName>
</protein>
<evidence type="ECO:0000313" key="3">
    <source>
        <dbReference type="Proteomes" id="UP001174909"/>
    </source>
</evidence>
<feature type="compositionally biased region" description="Polar residues" evidence="1">
    <location>
        <begin position="38"/>
        <end position="57"/>
    </location>
</feature>
<accession>A0AA35XLZ7</accession>
<proteinExistence type="predicted"/>
<dbReference type="AlphaFoldDB" id="A0AA35XLZ7"/>
<gene>
    <name evidence="2" type="ORF">GBAR_LOCUS31263</name>
</gene>
<sequence>TSSALPPPPVTGETVQYSRASEKQPCRETPQEPVQGEVVSNNGRSQGQGDQEQNNAKPTDLHPLDKDISVHLILTPTEDCTV</sequence>
<dbReference type="Proteomes" id="UP001174909">
    <property type="component" value="Unassembled WGS sequence"/>
</dbReference>
<feature type="compositionally biased region" description="Pro residues" evidence="1">
    <location>
        <begin position="1"/>
        <end position="10"/>
    </location>
</feature>
<organism evidence="2 3">
    <name type="scientific">Geodia barretti</name>
    <name type="common">Barrett's horny sponge</name>
    <dbReference type="NCBI Taxonomy" id="519541"/>
    <lineage>
        <taxon>Eukaryota</taxon>
        <taxon>Metazoa</taxon>
        <taxon>Porifera</taxon>
        <taxon>Demospongiae</taxon>
        <taxon>Heteroscleromorpha</taxon>
        <taxon>Tetractinellida</taxon>
        <taxon>Astrophorina</taxon>
        <taxon>Geodiidae</taxon>
        <taxon>Geodia</taxon>
    </lineage>
</organism>
<feature type="non-terminal residue" evidence="2">
    <location>
        <position position="82"/>
    </location>
</feature>
<comment type="caution">
    <text evidence="2">The sequence shown here is derived from an EMBL/GenBank/DDBJ whole genome shotgun (WGS) entry which is preliminary data.</text>
</comment>
<feature type="compositionally biased region" description="Basic and acidic residues" evidence="1">
    <location>
        <begin position="20"/>
        <end position="30"/>
    </location>
</feature>
<reference evidence="2" key="1">
    <citation type="submission" date="2023-03" db="EMBL/GenBank/DDBJ databases">
        <authorList>
            <person name="Steffen K."/>
            <person name="Cardenas P."/>
        </authorList>
    </citation>
    <scope>NUCLEOTIDE SEQUENCE</scope>
</reference>
<evidence type="ECO:0000256" key="1">
    <source>
        <dbReference type="SAM" id="MobiDB-lite"/>
    </source>
</evidence>
<evidence type="ECO:0000313" key="2">
    <source>
        <dbReference type="EMBL" id="CAI8057370.1"/>
    </source>
</evidence>
<name>A0AA35XLZ7_GEOBA</name>
<feature type="non-terminal residue" evidence="2">
    <location>
        <position position="1"/>
    </location>
</feature>
<feature type="compositionally biased region" description="Basic and acidic residues" evidence="1">
    <location>
        <begin position="59"/>
        <end position="69"/>
    </location>
</feature>
<dbReference type="EMBL" id="CASHTH010004442">
    <property type="protein sequence ID" value="CAI8057370.1"/>
    <property type="molecule type" value="Genomic_DNA"/>
</dbReference>
<feature type="region of interest" description="Disordered" evidence="1">
    <location>
        <begin position="1"/>
        <end position="82"/>
    </location>
</feature>
<keyword evidence="3" id="KW-1185">Reference proteome</keyword>